<evidence type="ECO:0000313" key="2">
    <source>
        <dbReference type="Proteomes" id="UP001216390"/>
    </source>
</evidence>
<dbReference type="EMBL" id="CP116942">
    <property type="protein sequence ID" value="WCO67931.1"/>
    <property type="molecule type" value="Genomic_DNA"/>
</dbReference>
<sequence>MIGGHDVGRGEKQAWAAPLEMDGTLLWFAFTKFGVSATVYGVETEETATDIVSDCMRRMGKAIPVVTRDLIEPLIAEAVTQGAFTVPNKFGYFHDMYAHLRSLSEDTAARAAVTKPVHKAHGDGAGSTHFAGAAVARDAEFEAVGALFAFFSLVEHLLVIGLAFTECDPLHEPFGEFLRMSWGEKFKRVVGLDEKDDKLIYDTLRLLADENRNPSAHGGVDRNVANVHVHLMGYGAVPTGVTSTSQRPTYTFEPELPQSVFPFAEYNFFGGSADGWKAVDEVLAWMRLGPLADAFTYGESTLPMWFDSDSRRALRAAAAAGELEKYMDRRSFMIDQASNMDW</sequence>
<organism evidence="1 2">
    <name type="scientific">Iamia majanohamensis</name>
    <dbReference type="NCBI Taxonomy" id="467976"/>
    <lineage>
        <taxon>Bacteria</taxon>
        <taxon>Bacillati</taxon>
        <taxon>Actinomycetota</taxon>
        <taxon>Acidimicrobiia</taxon>
        <taxon>Acidimicrobiales</taxon>
        <taxon>Iamiaceae</taxon>
        <taxon>Iamia</taxon>
    </lineage>
</organism>
<reference evidence="1" key="1">
    <citation type="submission" date="2023-01" db="EMBL/GenBank/DDBJ databases">
        <title>The diversity of Class Acidimicrobiia in South China Sea sediment environments and the proposal of Iamia marina sp. nov., a novel species of the genus Iamia.</title>
        <authorList>
            <person name="He Y."/>
            <person name="Tian X."/>
        </authorList>
    </citation>
    <scope>NUCLEOTIDE SEQUENCE</scope>
    <source>
        <strain evidence="1">DSM 19957</strain>
    </source>
</reference>
<keyword evidence="2" id="KW-1185">Reference proteome</keyword>
<dbReference type="RefSeq" id="WP_272737448.1">
    <property type="nucleotide sequence ID" value="NZ_CP116942.1"/>
</dbReference>
<dbReference type="Proteomes" id="UP001216390">
    <property type="component" value="Chromosome"/>
</dbReference>
<protein>
    <submittedName>
        <fullName evidence="1">Uncharacterized protein</fullName>
    </submittedName>
</protein>
<accession>A0AAE9YHL1</accession>
<gene>
    <name evidence="1" type="ORF">PO878_04235</name>
</gene>
<proteinExistence type="predicted"/>
<evidence type="ECO:0000313" key="1">
    <source>
        <dbReference type="EMBL" id="WCO67931.1"/>
    </source>
</evidence>
<dbReference type="KEGG" id="ima:PO878_04235"/>
<name>A0AAE9YHL1_9ACTN</name>
<dbReference type="AlphaFoldDB" id="A0AAE9YHL1"/>